<dbReference type="PROSITE" id="PS50178">
    <property type="entry name" value="ZF_FYVE"/>
    <property type="match status" value="1"/>
</dbReference>
<dbReference type="AlphaFoldDB" id="A0AAU9JHP1"/>
<evidence type="ECO:0000256" key="3">
    <source>
        <dbReference type="ARBA" id="ARBA00022833"/>
    </source>
</evidence>
<keyword evidence="3" id="KW-0862">Zinc</keyword>
<name>A0AAU9JHP1_9CILI</name>
<evidence type="ECO:0000313" key="9">
    <source>
        <dbReference type="Proteomes" id="UP001162131"/>
    </source>
</evidence>
<dbReference type="GO" id="GO:0008270">
    <property type="term" value="F:zinc ion binding"/>
    <property type="evidence" value="ECO:0007669"/>
    <property type="project" value="UniProtKB-KW"/>
</dbReference>
<dbReference type="InterPro" id="IPR017455">
    <property type="entry name" value="Znf_FYVE-rel"/>
</dbReference>
<keyword evidence="2 4" id="KW-0863">Zinc-finger</keyword>
<keyword evidence="9" id="KW-1185">Reference proteome</keyword>
<gene>
    <name evidence="8" type="ORF">BSTOLATCC_MIC28511</name>
</gene>
<dbReference type="InterPro" id="IPR011011">
    <property type="entry name" value="Znf_FYVE_PHD"/>
</dbReference>
<evidence type="ECO:0000256" key="5">
    <source>
        <dbReference type="SAM" id="Coils"/>
    </source>
</evidence>
<reference evidence="8" key="1">
    <citation type="submission" date="2021-09" db="EMBL/GenBank/DDBJ databases">
        <authorList>
            <consortium name="AG Swart"/>
            <person name="Singh M."/>
            <person name="Singh A."/>
            <person name="Seah K."/>
            <person name="Emmerich C."/>
        </authorList>
    </citation>
    <scope>NUCLEOTIDE SEQUENCE</scope>
    <source>
        <strain evidence="8">ATCC30299</strain>
    </source>
</reference>
<keyword evidence="1" id="KW-0479">Metal-binding</keyword>
<organism evidence="8 9">
    <name type="scientific">Blepharisma stoltei</name>
    <dbReference type="NCBI Taxonomy" id="1481888"/>
    <lineage>
        <taxon>Eukaryota</taxon>
        <taxon>Sar</taxon>
        <taxon>Alveolata</taxon>
        <taxon>Ciliophora</taxon>
        <taxon>Postciliodesmatophora</taxon>
        <taxon>Heterotrichea</taxon>
        <taxon>Heterotrichida</taxon>
        <taxon>Blepharismidae</taxon>
        <taxon>Blepharisma</taxon>
    </lineage>
</organism>
<evidence type="ECO:0000256" key="1">
    <source>
        <dbReference type="ARBA" id="ARBA00022723"/>
    </source>
</evidence>
<dbReference type="Proteomes" id="UP001162131">
    <property type="component" value="Unassembled WGS sequence"/>
</dbReference>
<dbReference type="SMART" id="SM00064">
    <property type="entry name" value="FYVE"/>
    <property type="match status" value="1"/>
</dbReference>
<feature type="compositionally biased region" description="Low complexity" evidence="6">
    <location>
        <begin position="36"/>
        <end position="49"/>
    </location>
</feature>
<dbReference type="CDD" id="cd00065">
    <property type="entry name" value="FYVE_like_SF"/>
    <property type="match status" value="1"/>
</dbReference>
<evidence type="ECO:0000256" key="4">
    <source>
        <dbReference type="PROSITE-ProRule" id="PRU00091"/>
    </source>
</evidence>
<feature type="compositionally biased region" description="Low complexity" evidence="6">
    <location>
        <begin position="1"/>
        <end position="16"/>
    </location>
</feature>
<feature type="domain" description="FYVE-type" evidence="7">
    <location>
        <begin position="55"/>
        <end position="112"/>
    </location>
</feature>
<evidence type="ECO:0000256" key="2">
    <source>
        <dbReference type="ARBA" id="ARBA00022771"/>
    </source>
</evidence>
<keyword evidence="5" id="KW-0175">Coiled coil</keyword>
<feature type="coiled-coil region" evidence="5">
    <location>
        <begin position="113"/>
        <end position="197"/>
    </location>
</feature>
<protein>
    <recommendedName>
        <fullName evidence="7">FYVE-type domain-containing protein</fullName>
    </recommendedName>
</protein>
<evidence type="ECO:0000313" key="8">
    <source>
        <dbReference type="EMBL" id="CAG9321224.1"/>
    </source>
</evidence>
<sequence length="319" mass="36932">MISNSILSKLKSSVSSDNELESGSYTPLHMTPKQLSKPPSSRSSFSSSNSIDITNSNGKKCYVCGKSFTIRRKHICKFCSNAVCSDDSQKTRMMEGFDEPQRICDLCDQEETKKEIDQEIEEEIKQMNAALKVEREANERLNREYFDVTASVNQLETEIQEAKNKYDTKIADLNKQIQAEQEEKARIREMIEKHKKDIEESIRVEKMMREKCVETQKEIEGIDKHIEGMEKTKAEVAEKNEVINEKIKSSLNLEQLKKLLCQRCDKRISEAFHRRIKSNEYVDEPYPGIDEDRLSVLDSVREMRQSLHSNNGNKECLIM</sequence>
<dbReference type="InterPro" id="IPR013083">
    <property type="entry name" value="Znf_RING/FYVE/PHD"/>
</dbReference>
<dbReference type="Pfam" id="PF01363">
    <property type="entry name" value="FYVE"/>
    <property type="match status" value="1"/>
</dbReference>
<dbReference type="Gene3D" id="3.30.40.10">
    <property type="entry name" value="Zinc/RING finger domain, C3HC4 (zinc finger)"/>
    <property type="match status" value="1"/>
</dbReference>
<evidence type="ECO:0000256" key="6">
    <source>
        <dbReference type="SAM" id="MobiDB-lite"/>
    </source>
</evidence>
<comment type="caution">
    <text evidence="8">The sequence shown here is derived from an EMBL/GenBank/DDBJ whole genome shotgun (WGS) entry which is preliminary data.</text>
</comment>
<dbReference type="InterPro" id="IPR000306">
    <property type="entry name" value="Znf_FYVE"/>
</dbReference>
<feature type="region of interest" description="Disordered" evidence="6">
    <location>
        <begin position="1"/>
        <end position="49"/>
    </location>
</feature>
<proteinExistence type="predicted"/>
<evidence type="ECO:0000259" key="7">
    <source>
        <dbReference type="PROSITE" id="PS50178"/>
    </source>
</evidence>
<dbReference type="SUPFAM" id="SSF57903">
    <property type="entry name" value="FYVE/PHD zinc finger"/>
    <property type="match status" value="1"/>
</dbReference>
<dbReference type="EMBL" id="CAJZBQ010000028">
    <property type="protein sequence ID" value="CAG9321224.1"/>
    <property type="molecule type" value="Genomic_DNA"/>
</dbReference>
<accession>A0AAU9JHP1</accession>